<name>A0A0E1WEV2_BURPE</name>
<dbReference type="Proteomes" id="UP000001812">
    <property type="component" value="Chromosome I"/>
</dbReference>
<dbReference type="HOGENOM" id="CLU_3197137_0_0_4"/>
<protein>
    <submittedName>
        <fullName evidence="1">Uncharacterized protein</fullName>
    </submittedName>
</protein>
<sequence>MRAAREAMCARFADRFAPIARAASERASIRAGEARARAVTP</sequence>
<reference evidence="1" key="1">
    <citation type="submission" date="2009-05" db="EMBL/GenBank/DDBJ databases">
        <authorList>
            <person name="Harkins D.M."/>
            <person name="DeShazer D."/>
            <person name="Woods D.E."/>
            <person name="Brinkac L.M."/>
            <person name="Brown K.A."/>
            <person name="Hung G.C."/>
            <person name="Tuanyok A."/>
            <person name="Zhang B."/>
            <person name="Nierman W.C."/>
        </authorList>
    </citation>
    <scope>NUCLEOTIDE SEQUENCE [LARGE SCALE GENOMIC DNA]</scope>
    <source>
        <strain evidence="1">1710a</strain>
    </source>
</reference>
<proteinExistence type="predicted"/>
<gene>
    <name evidence="1" type="ORF">BURPS1710A_0732</name>
</gene>
<organism evidence="1">
    <name type="scientific">Burkholderia pseudomallei 1710a</name>
    <dbReference type="NCBI Taxonomy" id="320371"/>
    <lineage>
        <taxon>Bacteria</taxon>
        <taxon>Pseudomonadati</taxon>
        <taxon>Pseudomonadota</taxon>
        <taxon>Betaproteobacteria</taxon>
        <taxon>Burkholderiales</taxon>
        <taxon>Burkholderiaceae</taxon>
        <taxon>Burkholderia</taxon>
        <taxon>pseudomallei group</taxon>
    </lineage>
</organism>
<accession>A0A0E1WEV2</accession>
<dbReference type="EMBL" id="CM000832">
    <property type="protein sequence ID" value="EET08117.1"/>
    <property type="molecule type" value="Genomic_DNA"/>
</dbReference>
<evidence type="ECO:0000313" key="1">
    <source>
        <dbReference type="EMBL" id="EET08117.1"/>
    </source>
</evidence>
<dbReference type="AlphaFoldDB" id="A0A0E1WEV2"/>